<organism evidence="1 2">
    <name type="scientific">Iphiclides podalirius</name>
    <name type="common">scarce swallowtail</name>
    <dbReference type="NCBI Taxonomy" id="110791"/>
    <lineage>
        <taxon>Eukaryota</taxon>
        <taxon>Metazoa</taxon>
        <taxon>Ecdysozoa</taxon>
        <taxon>Arthropoda</taxon>
        <taxon>Hexapoda</taxon>
        <taxon>Insecta</taxon>
        <taxon>Pterygota</taxon>
        <taxon>Neoptera</taxon>
        <taxon>Endopterygota</taxon>
        <taxon>Lepidoptera</taxon>
        <taxon>Glossata</taxon>
        <taxon>Ditrysia</taxon>
        <taxon>Papilionoidea</taxon>
        <taxon>Papilionidae</taxon>
        <taxon>Papilioninae</taxon>
        <taxon>Iphiclides</taxon>
    </lineage>
</organism>
<keyword evidence="2" id="KW-1185">Reference proteome</keyword>
<evidence type="ECO:0000313" key="2">
    <source>
        <dbReference type="Proteomes" id="UP000837857"/>
    </source>
</evidence>
<dbReference type="Proteomes" id="UP000837857">
    <property type="component" value="Chromosome 19"/>
</dbReference>
<gene>
    <name evidence="1" type="ORF">IPOD504_LOCUS6544</name>
</gene>
<evidence type="ECO:0000313" key="1">
    <source>
        <dbReference type="EMBL" id="CAH2049020.1"/>
    </source>
</evidence>
<name>A0ABN8I5A6_9NEOP</name>
<proteinExistence type="predicted"/>
<accession>A0ABN8I5A6</accession>
<sequence length="75" mass="8432">MARLVRRPTTPPVNEEPSRIIPHLSRPRYVNTYVHAEVRSEVRVIWAVASPDSWGFHGQCYARGAPGRAVLDPAI</sequence>
<reference evidence="1" key="1">
    <citation type="submission" date="2022-03" db="EMBL/GenBank/DDBJ databases">
        <authorList>
            <person name="Martin H S."/>
        </authorList>
    </citation>
    <scope>NUCLEOTIDE SEQUENCE</scope>
</reference>
<dbReference type="EMBL" id="OW152831">
    <property type="protein sequence ID" value="CAH2049020.1"/>
    <property type="molecule type" value="Genomic_DNA"/>
</dbReference>
<protein>
    <submittedName>
        <fullName evidence="1">Uncharacterized protein</fullName>
    </submittedName>
</protein>
<feature type="non-terminal residue" evidence="1">
    <location>
        <position position="75"/>
    </location>
</feature>